<organism evidence="5 6">
    <name type="scientific">Lodderomyces beijingensis</name>
    <dbReference type="NCBI Taxonomy" id="1775926"/>
    <lineage>
        <taxon>Eukaryota</taxon>
        <taxon>Fungi</taxon>
        <taxon>Dikarya</taxon>
        <taxon>Ascomycota</taxon>
        <taxon>Saccharomycotina</taxon>
        <taxon>Pichiomycetes</taxon>
        <taxon>Debaryomycetaceae</taxon>
        <taxon>Candida/Lodderomyces clade</taxon>
        <taxon>Lodderomyces</taxon>
    </lineage>
</organism>
<dbReference type="Proteomes" id="UP001497383">
    <property type="component" value="Chromosome 1"/>
</dbReference>
<keyword evidence="2" id="KW-0489">Methyltransferase</keyword>
<protein>
    <recommendedName>
        <fullName evidence="4">Methyltransferase type 11 domain-containing protein</fullName>
    </recommendedName>
</protein>
<gene>
    <name evidence="5" type="ORF">LODBEIA_P04410</name>
</gene>
<dbReference type="Gene3D" id="3.40.50.150">
    <property type="entry name" value="Vaccinia Virus protein VP39"/>
    <property type="match status" value="1"/>
</dbReference>
<evidence type="ECO:0000259" key="4">
    <source>
        <dbReference type="Pfam" id="PF08241"/>
    </source>
</evidence>
<accession>A0ABP0ZFJ3</accession>
<dbReference type="CDD" id="cd02440">
    <property type="entry name" value="AdoMet_MTases"/>
    <property type="match status" value="1"/>
</dbReference>
<dbReference type="InterPro" id="IPR051052">
    <property type="entry name" value="Diverse_substrate_MTase"/>
</dbReference>
<proteinExistence type="inferred from homology"/>
<evidence type="ECO:0000256" key="3">
    <source>
        <dbReference type="ARBA" id="ARBA00022679"/>
    </source>
</evidence>
<dbReference type="PANTHER" id="PTHR44942:SF4">
    <property type="entry name" value="METHYLTRANSFERASE TYPE 11 DOMAIN-CONTAINING PROTEIN"/>
    <property type="match status" value="1"/>
</dbReference>
<keyword evidence="3" id="KW-0808">Transferase</keyword>
<dbReference type="InterPro" id="IPR029063">
    <property type="entry name" value="SAM-dependent_MTases_sf"/>
</dbReference>
<feature type="domain" description="Methyltransferase type 11" evidence="4">
    <location>
        <begin position="47"/>
        <end position="170"/>
    </location>
</feature>
<sequence>MSTFSKTSFKTLNYNSFRPHYPPSFYAILARYIQQHGGTHLPVDTAVDLGCGTGVATYPLLNLARHVIGVDLSPGMIETANSLVDERLQQLGIAGPSSSSSPSSSATTPPPTIEFKCGAVEDFVNSGQRGEIQNGSVDLITAAQCIHWFKDYHVFFASAAQLLKSGGVLAYFYYIDPMIVDFSGPAREDKSKQEILQDAYSVYRKYAYDDPTLIGPHWEQPGRSILKHFCVDVNEQIPRDLYQDVVVNTFKAGADNVRADDSKDLDLKKLKIKLSEYVDYFSTYSGFHNFREKTGRADLLSSDFLKELVGVTGWDLDKTEIDLVWNTGYTFMTKK</sequence>
<dbReference type="GeneID" id="92205637"/>
<dbReference type="EMBL" id="OZ022405">
    <property type="protein sequence ID" value="CAK9435724.1"/>
    <property type="molecule type" value="Genomic_DNA"/>
</dbReference>
<dbReference type="InterPro" id="IPR013216">
    <property type="entry name" value="Methyltransf_11"/>
</dbReference>
<dbReference type="Pfam" id="PF08241">
    <property type="entry name" value="Methyltransf_11"/>
    <property type="match status" value="1"/>
</dbReference>
<evidence type="ECO:0000256" key="1">
    <source>
        <dbReference type="ARBA" id="ARBA00008361"/>
    </source>
</evidence>
<dbReference type="PANTHER" id="PTHR44942">
    <property type="entry name" value="METHYLTRANSF_11 DOMAIN-CONTAINING PROTEIN"/>
    <property type="match status" value="1"/>
</dbReference>
<keyword evidence="6" id="KW-1185">Reference proteome</keyword>
<reference evidence="5 6" key="1">
    <citation type="submission" date="2024-03" db="EMBL/GenBank/DDBJ databases">
        <authorList>
            <person name="Brejova B."/>
        </authorList>
    </citation>
    <scope>NUCLEOTIDE SEQUENCE [LARGE SCALE GENOMIC DNA]</scope>
    <source>
        <strain evidence="5 6">CBS 14171</strain>
    </source>
</reference>
<evidence type="ECO:0000313" key="5">
    <source>
        <dbReference type="EMBL" id="CAK9435724.1"/>
    </source>
</evidence>
<name>A0ABP0ZFJ3_9ASCO</name>
<evidence type="ECO:0000256" key="2">
    <source>
        <dbReference type="ARBA" id="ARBA00022603"/>
    </source>
</evidence>
<evidence type="ECO:0000313" key="6">
    <source>
        <dbReference type="Proteomes" id="UP001497383"/>
    </source>
</evidence>
<comment type="similarity">
    <text evidence="1">Belongs to the methyltransferase superfamily.</text>
</comment>
<dbReference type="SUPFAM" id="SSF53335">
    <property type="entry name" value="S-adenosyl-L-methionine-dependent methyltransferases"/>
    <property type="match status" value="1"/>
</dbReference>
<dbReference type="RefSeq" id="XP_066827379.1">
    <property type="nucleotide sequence ID" value="XM_066974628.1"/>
</dbReference>